<name>A0A1I8EC33_WUCBA</name>
<protein>
    <submittedName>
        <fullName evidence="1">Uncharacterized protein</fullName>
    </submittedName>
</protein>
<dbReference type="WBParaSite" id="maker-PairedContig_136-snap-gene-0.21-mRNA-1">
    <property type="protein sequence ID" value="maker-PairedContig_136-snap-gene-0.21-mRNA-1"/>
    <property type="gene ID" value="maker-PairedContig_136-snap-gene-0.21"/>
</dbReference>
<dbReference type="AlphaFoldDB" id="A0A1I8EC33"/>
<proteinExistence type="predicted"/>
<evidence type="ECO:0000313" key="1">
    <source>
        <dbReference type="WBParaSite" id="maker-PairedContig_136-snap-gene-0.21-mRNA-1"/>
    </source>
</evidence>
<accession>A0A1I8EC33</accession>
<reference evidence="1" key="1">
    <citation type="submission" date="2016-11" db="UniProtKB">
        <authorList>
            <consortium name="WormBaseParasite"/>
        </authorList>
    </citation>
    <scope>IDENTIFICATION</scope>
    <source>
        <strain evidence="1">pt0022</strain>
    </source>
</reference>
<organism evidence="1">
    <name type="scientific">Wuchereria bancrofti</name>
    <dbReference type="NCBI Taxonomy" id="6293"/>
    <lineage>
        <taxon>Eukaryota</taxon>
        <taxon>Metazoa</taxon>
        <taxon>Ecdysozoa</taxon>
        <taxon>Nematoda</taxon>
        <taxon>Chromadorea</taxon>
        <taxon>Rhabditida</taxon>
        <taxon>Spirurina</taxon>
        <taxon>Spiruromorpha</taxon>
        <taxon>Filarioidea</taxon>
        <taxon>Onchocercidae</taxon>
        <taxon>Wuchereria</taxon>
    </lineage>
</organism>
<sequence length="220" mass="24579">MVQLLNITKKKKRKRSRNDLKKTMNTLEKGKSFKWQMASVVDKVRRGVAKTIQAASEGEAFDTLPDCDILGISNRFTIKILPSDGLKPSVSRFTPIHLVVKAKKGNRQTVYNCEMIAAQGVVVKTLQGNTVMEIRLPDNSQNSMGKILHPAGSTLYKVEQVKCQSFSQRFVISKFGEPFLNVVNTPVTQVKRATMLGVSILFLIVAVRPEYGTMLQNTLH</sequence>